<reference evidence="10 11" key="1">
    <citation type="journal article" date="2015" name="Nature">
        <title>rRNA introns, odd ribosomes, and small enigmatic genomes across a large radiation of phyla.</title>
        <authorList>
            <person name="Brown C.T."/>
            <person name="Hug L.A."/>
            <person name="Thomas B.C."/>
            <person name="Sharon I."/>
            <person name="Castelle C.J."/>
            <person name="Singh A."/>
            <person name="Wilkins M.J."/>
            <person name="Williams K.H."/>
            <person name="Banfield J.F."/>
        </authorList>
    </citation>
    <scope>NUCLEOTIDE SEQUENCE [LARGE SCALE GENOMIC DNA]</scope>
</reference>
<dbReference type="PANTHER" id="PTHR33908:SF11">
    <property type="entry name" value="MEMBRANE PROTEIN"/>
    <property type="match status" value="1"/>
</dbReference>
<dbReference type="GO" id="GO:0005886">
    <property type="term" value="C:plasma membrane"/>
    <property type="evidence" value="ECO:0007669"/>
    <property type="project" value="UniProtKB-SubCell"/>
</dbReference>
<keyword evidence="2" id="KW-1003">Cell membrane</keyword>
<feature type="transmembrane region" description="Helical" evidence="8">
    <location>
        <begin position="12"/>
        <end position="33"/>
    </location>
</feature>
<feature type="transmembrane region" description="Helical" evidence="8">
    <location>
        <begin position="318"/>
        <end position="334"/>
    </location>
</feature>
<accession>A0A0G0JK59</accession>
<dbReference type="InterPro" id="IPR038731">
    <property type="entry name" value="RgtA/B/C-like"/>
</dbReference>
<keyword evidence="3" id="KW-0328">Glycosyltransferase</keyword>
<feature type="transmembrane region" description="Helical" evidence="8">
    <location>
        <begin position="371"/>
        <end position="389"/>
    </location>
</feature>
<keyword evidence="5 8" id="KW-0812">Transmembrane</keyword>
<dbReference type="Proteomes" id="UP000034235">
    <property type="component" value="Unassembled WGS sequence"/>
</dbReference>
<keyword evidence="6 8" id="KW-1133">Transmembrane helix</keyword>
<feature type="transmembrane region" description="Helical" evidence="8">
    <location>
        <begin position="340"/>
        <end position="359"/>
    </location>
</feature>
<evidence type="ECO:0000256" key="8">
    <source>
        <dbReference type="SAM" id="Phobius"/>
    </source>
</evidence>
<evidence type="ECO:0000259" key="9">
    <source>
        <dbReference type="Pfam" id="PF13231"/>
    </source>
</evidence>
<dbReference type="InterPro" id="IPR050297">
    <property type="entry name" value="LipidA_mod_glycosyltrf_83"/>
</dbReference>
<feature type="transmembrane region" description="Helical" evidence="8">
    <location>
        <begin position="217"/>
        <end position="237"/>
    </location>
</feature>
<evidence type="ECO:0000256" key="4">
    <source>
        <dbReference type="ARBA" id="ARBA00022679"/>
    </source>
</evidence>
<comment type="caution">
    <text evidence="10">The sequence shown here is derived from an EMBL/GenBank/DDBJ whole genome shotgun (WGS) entry which is preliminary data.</text>
</comment>
<evidence type="ECO:0000256" key="6">
    <source>
        <dbReference type="ARBA" id="ARBA00022989"/>
    </source>
</evidence>
<feature type="transmembrane region" description="Helical" evidence="8">
    <location>
        <begin position="179"/>
        <end position="205"/>
    </location>
</feature>
<evidence type="ECO:0000313" key="10">
    <source>
        <dbReference type="EMBL" id="KKQ67217.1"/>
    </source>
</evidence>
<name>A0A0G0JK59_9BACT</name>
<evidence type="ECO:0000256" key="5">
    <source>
        <dbReference type="ARBA" id="ARBA00022692"/>
    </source>
</evidence>
<feature type="transmembrane region" description="Helical" evidence="8">
    <location>
        <begin position="95"/>
        <end position="113"/>
    </location>
</feature>
<dbReference type="GO" id="GO:0016763">
    <property type="term" value="F:pentosyltransferase activity"/>
    <property type="evidence" value="ECO:0007669"/>
    <property type="project" value="TreeGrafter"/>
</dbReference>
<evidence type="ECO:0000313" key="11">
    <source>
        <dbReference type="Proteomes" id="UP000034235"/>
    </source>
</evidence>
<feature type="domain" description="Glycosyltransferase RgtA/B/C/D-like" evidence="9">
    <location>
        <begin position="97"/>
        <end position="230"/>
    </location>
</feature>
<evidence type="ECO:0000256" key="3">
    <source>
        <dbReference type="ARBA" id="ARBA00022676"/>
    </source>
</evidence>
<proteinExistence type="predicted"/>
<feature type="transmembrane region" description="Helical" evidence="8">
    <location>
        <begin position="125"/>
        <end position="143"/>
    </location>
</feature>
<sequence length="549" mass="64380">MHLLKFFKSHYFDWILLFLFAFTLRIIGVNYGLPFEHHPDDEGIFGFVDQAIDSGKILNPGVYSYGGIHYYFLTFTSLLARTFINTSYIREYEILFTRVAMVLIVSVSVVLLYEIARKLVKDRFAAFFTAAFAAVSVVSVMFSRFTTVDGLIILFVMITVLVSIAYFEKGKTKTLFWMFALAGLTVSLKISYTLFLLYPVFVYSLKKKFRFNIKKDFLIFSKLLFISILFFIIGNIFEVFHFTTWVGRNIYFYKTYSSPEYFYFKLVKPNYFEHLFSIVKLIFADYFIITKNTVWIALGTLLLFIWKGYNFYKSNKNKFFLAILFPALFILFAASRQIFLIRTVFPAAPLLLIVLLYPLRLQKIHQVAYKFVVLVLFLLVFAGTINALADLQKKDAEKIVTNFINTNKGIFAVPYSFSFPSIEYAHYGVDERLNLFKHNFFNTNRDKLIFYKKEDDLINTFSKTDYVVLSQQMFQSIDYRKSNELRLEPVYDFVDISKDAEIENVLRQLDFYPVTEVETSDYEMIAQYDPASLSKKKFTVYKKGNKLEK</sequence>
<comment type="subcellular location">
    <subcellularLocation>
        <location evidence="1">Cell membrane</location>
        <topology evidence="1">Multi-pass membrane protein</topology>
    </subcellularLocation>
</comment>
<gene>
    <name evidence="10" type="ORF">US86_C0001G0144</name>
</gene>
<dbReference type="AlphaFoldDB" id="A0A0G0JK59"/>
<feature type="transmembrane region" description="Helical" evidence="8">
    <location>
        <begin position="150"/>
        <end position="167"/>
    </location>
</feature>
<dbReference type="Pfam" id="PF13231">
    <property type="entry name" value="PMT_2"/>
    <property type="match status" value="1"/>
</dbReference>
<dbReference type="PANTHER" id="PTHR33908">
    <property type="entry name" value="MANNOSYLTRANSFERASE YKCB-RELATED"/>
    <property type="match status" value="1"/>
</dbReference>
<organism evidence="10 11">
    <name type="scientific">Candidatus Daviesbacteria bacterium GW2011_GWA2_38_24</name>
    <dbReference type="NCBI Taxonomy" id="1618422"/>
    <lineage>
        <taxon>Bacteria</taxon>
        <taxon>Candidatus Daviesiibacteriota</taxon>
    </lineage>
</organism>
<feature type="transmembrane region" description="Helical" evidence="8">
    <location>
        <begin position="62"/>
        <end position="83"/>
    </location>
</feature>
<keyword evidence="7 8" id="KW-0472">Membrane</keyword>
<evidence type="ECO:0000256" key="1">
    <source>
        <dbReference type="ARBA" id="ARBA00004651"/>
    </source>
</evidence>
<evidence type="ECO:0000256" key="2">
    <source>
        <dbReference type="ARBA" id="ARBA00022475"/>
    </source>
</evidence>
<dbReference type="GO" id="GO:0009103">
    <property type="term" value="P:lipopolysaccharide biosynthetic process"/>
    <property type="evidence" value="ECO:0007669"/>
    <property type="project" value="UniProtKB-ARBA"/>
</dbReference>
<evidence type="ECO:0000256" key="7">
    <source>
        <dbReference type="ARBA" id="ARBA00023136"/>
    </source>
</evidence>
<feature type="transmembrane region" description="Helical" evidence="8">
    <location>
        <begin position="286"/>
        <end position="306"/>
    </location>
</feature>
<dbReference type="EMBL" id="LBUP01000001">
    <property type="protein sequence ID" value="KKQ67217.1"/>
    <property type="molecule type" value="Genomic_DNA"/>
</dbReference>
<protein>
    <recommendedName>
        <fullName evidence="9">Glycosyltransferase RgtA/B/C/D-like domain-containing protein</fullName>
    </recommendedName>
</protein>
<keyword evidence="4" id="KW-0808">Transferase</keyword>